<dbReference type="SUPFAM" id="SSF51735">
    <property type="entry name" value="NAD(P)-binding Rossmann-fold domains"/>
    <property type="match status" value="1"/>
</dbReference>
<evidence type="ECO:0000256" key="1">
    <source>
        <dbReference type="ARBA" id="ARBA00006484"/>
    </source>
</evidence>
<evidence type="ECO:0000256" key="2">
    <source>
        <dbReference type="ARBA" id="ARBA00023002"/>
    </source>
</evidence>
<dbReference type="PANTHER" id="PTHR42901:SF1">
    <property type="entry name" value="ALCOHOL DEHYDROGENASE"/>
    <property type="match status" value="1"/>
</dbReference>
<evidence type="ECO:0000313" key="6">
    <source>
        <dbReference type="Proteomes" id="UP001597497"/>
    </source>
</evidence>
<feature type="domain" description="Ketoreductase" evidence="4">
    <location>
        <begin position="3"/>
        <end position="183"/>
    </location>
</feature>
<protein>
    <submittedName>
        <fullName evidence="5">SDR family NAD(P)-dependent oxidoreductase</fullName>
        <ecNumber evidence="5">1.-.-.-</ecNumber>
    </submittedName>
</protein>
<dbReference type="PRINTS" id="PR00080">
    <property type="entry name" value="SDRFAMILY"/>
</dbReference>
<dbReference type="CDD" id="cd05233">
    <property type="entry name" value="SDR_c"/>
    <property type="match status" value="1"/>
</dbReference>
<dbReference type="PANTHER" id="PTHR42901">
    <property type="entry name" value="ALCOHOL DEHYDROGENASE"/>
    <property type="match status" value="1"/>
</dbReference>
<comment type="caution">
    <text evidence="5">The sequence shown here is derived from an EMBL/GenBank/DDBJ whole genome shotgun (WGS) entry which is preliminary data.</text>
</comment>
<dbReference type="SMART" id="SM00822">
    <property type="entry name" value="PKS_KR"/>
    <property type="match status" value="1"/>
</dbReference>
<dbReference type="EMBL" id="JBHUMM010000045">
    <property type="protein sequence ID" value="MFD2673691.1"/>
    <property type="molecule type" value="Genomic_DNA"/>
</dbReference>
<dbReference type="GO" id="GO:0016491">
    <property type="term" value="F:oxidoreductase activity"/>
    <property type="evidence" value="ECO:0007669"/>
    <property type="project" value="UniProtKB-KW"/>
</dbReference>
<proteinExistence type="inferred from homology"/>
<dbReference type="InterPro" id="IPR057326">
    <property type="entry name" value="KR_dom"/>
</dbReference>
<evidence type="ECO:0000313" key="5">
    <source>
        <dbReference type="EMBL" id="MFD2673691.1"/>
    </source>
</evidence>
<gene>
    <name evidence="5" type="ORF">ACFSUC_19245</name>
</gene>
<dbReference type="InterPro" id="IPR002347">
    <property type="entry name" value="SDR_fam"/>
</dbReference>
<accession>A0ABW5RG68</accession>
<dbReference type="Pfam" id="PF00106">
    <property type="entry name" value="adh_short"/>
    <property type="match status" value="1"/>
</dbReference>
<dbReference type="Gene3D" id="3.40.50.720">
    <property type="entry name" value="NAD(P)-binding Rossmann-like Domain"/>
    <property type="match status" value="1"/>
</dbReference>
<reference evidence="6" key="1">
    <citation type="journal article" date="2019" name="Int. J. Syst. Evol. Microbiol.">
        <title>The Global Catalogue of Microorganisms (GCM) 10K type strain sequencing project: providing services to taxonomists for standard genome sequencing and annotation.</title>
        <authorList>
            <consortium name="The Broad Institute Genomics Platform"/>
            <consortium name="The Broad Institute Genome Sequencing Center for Infectious Disease"/>
            <person name="Wu L."/>
            <person name="Ma J."/>
        </authorList>
    </citation>
    <scope>NUCLEOTIDE SEQUENCE [LARGE SCALE GENOMIC DNA]</scope>
    <source>
        <strain evidence="6">KCTC 33676</strain>
    </source>
</reference>
<dbReference type="RefSeq" id="WP_379931274.1">
    <property type="nucleotide sequence ID" value="NZ_JBHUMM010000045.1"/>
</dbReference>
<dbReference type="InterPro" id="IPR036291">
    <property type="entry name" value="NAD(P)-bd_dom_sf"/>
</dbReference>
<organism evidence="5 6">
    <name type="scientific">Marinicrinis sediminis</name>
    <dbReference type="NCBI Taxonomy" id="1652465"/>
    <lineage>
        <taxon>Bacteria</taxon>
        <taxon>Bacillati</taxon>
        <taxon>Bacillota</taxon>
        <taxon>Bacilli</taxon>
        <taxon>Bacillales</taxon>
        <taxon>Paenibacillaceae</taxon>
    </lineage>
</organism>
<keyword evidence="6" id="KW-1185">Reference proteome</keyword>
<dbReference type="Proteomes" id="UP001597497">
    <property type="component" value="Unassembled WGS sequence"/>
</dbReference>
<evidence type="ECO:0000259" key="4">
    <source>
        <dbReference type="SMART" id="SM00822"/>
    </source>
</evidence>
<name>A0ABW5RG68_9BACL</name>
<evidence type="ECO:0000256" key="3">
    <source>
        <dbReference type="RuleBase" id="RU000363"/>
    </source>
</evidence>
<dbReference type="PIRSF" id="PIRSF000126">
    <property type="entry name" value="11-beta-HSD1"/>
    <property type="match status" value="1"/>
</dbReference>
<comment type="similarity">
    <text evidence="1 3">Belongs to the short-chain dehydrogenases/reductases (SDR) family.</text>
</comment>
<sequence>MTQTVLITGASGGIGLELAREFAAAGHTLILTARSGQKLEQAKQEIEQQYGVPVALFVHDLAKPAEIEALWTSVQEAGWSVDILVNNAGYGLFGPFAETDLQDELNMIDLNVRSLTQLTKLALQDMVKKGRGRILNVASTAAFQPGPLMAVYYATKAFVLSFSEALAKELEDHGITVTALCPGATATGFEERANLQGSGLLKSGVMDARTVARIGYDGTMRGKRVVIPGWRNRMLAQSVRFMPRKLVTTIVKKIQQKS</sequence>
<dbReference type="PRINTS" id="PR00081">
    <property type="entry name" value="GDHRDH"/>
</dbReference>
<dbReference type="EC" id="1.-.-.-" evidence="5"/>
<keyword evidence="2 5" id="KW-0560">Oxidoreductase</keyword>